<accession>A0A9N8YYR5</accession>
<organism evidence="3 4">
    <name type="scientific">Acaulospora morrowiae</name>
    <dbReference type="NCBI Taxonomy" id="94023"/>
    <lineage>
        <taxon>Eukaryota</taxon>
        <taxon>Fungi</taxon>
        <taxon>Fungi incertae sedis</taxon>
        <taxon>Mucoromycota</taxon>
        <taxon>Glomeromycotina</taxon>
        <taxon>Glomeromycetes</taxon>
        <taxon>Diversisporales</taxon>
        <taxon>Acaulosporaceae</taxon>
        <taxon>Acaulospora</taxon>
    </lineage>
</organism>
<dbReference type="Proteomes" id="UP000789342">
    <property type="component" value="Unassembled WGS sequence"/>
</dbReference>
<dbReference type="GO" id="GO:0030619">
    <property type="term" value="F:U1 snRNA binding"/>
    <property type="evidence" value="ECO:0007669"/>
    <property type="project" value="TreeGrafter"/>
</dbReference>
<evidence type="ECO:0000313" key="3">
    <source>
        <dbReference type="EMBL" id="CAG8461385.1"/>
    </source>
</evidence>
<dbReference type="OrthoDB" id="74813at2759"/>
<dbReference type="GO" id="GO:0000387">
    <property type="term" value="P:spliceosomal snRNP assembly"/>
    <property type="evidence" value="ECO:0007669"/>
    <property type="project" value="TreeGrafter"/>
</dbReference>
<keyword evidence="4" id="KW-1185">Reference proteome</keyword>
<name>A0A9N8YYR5_9GLOM</name>
<protein>
    <submittedName>
        <fullName evidence="3">8094_t:CDS:1</fullName>
    </submittedName>
</protein>
<dbReference type="AlphaFoldDB" id="A0A9N8YYR5"/>
<dbReference type="GO" id="GO:0015030">
    <property type="term" value="C:Cajal body"/>
    <property type="evidence" value="ECO:0007669"/>
    <property type="project" value="TreeGrafter"/>
</dbReference>
<dbReference type="Pfam" id="PF23086">
    <property type="entry name" value="Tudor_Coilin"/>
    <property type="match status" value="1"/>
</dbReference>
<evidence type="ECO:0000256" key="1">
    <source>
        <dbReference type="SAM" id="MobiDB-lite"/>
    </source>
</evidence>
<feature type="compositionally biased region" description="Basic and acidic residues" evidence="1">
    <location>
        <begin position="155"/>
        <end position="181"/>
    </location>
</feature>
<evidence type="ECO:0000313" key="4">
    <source>
        <dbReference type="Proteomes" id="UP000789342"/>
    </source>
</evidence>
<feature type="compositionally biased region" description="Basic and acidic residues" evidence="1">
    <location>
        <begin position="195"/>
        <end position="213"/>
    </location>
</feature>
<proteinExistence type="predicted"/>
<feature type="domain" description="Coilin tudor" evidence="2">
    <location>
        <begin position="449"/>
        <end position="506"/>
    </location>
</feature>
<dbReference type="InterPro" id="IPR056398">
    <property type="entry name" value="Tudor_Coilin"/>
</dbReference>
<gene>
    <name evidence="3" type="ORF">AMORRO_LOCUS1414</name>
</gene>
<comment type="caution">
    <text evidence="3">The sequence shown here is derived from an EMBL/GenBank/DDBJ whole genome shotgun (WGS) entry which is preliminary data.</text>
</comment>
<feature type="region of interest" description="Disordered" evidence="1">
    <location>
        <begin position="104"/>
        <end position="229"/>
    </location>
</feature>
<dbReference type="PANTHER" id="PTHR15197">
    <property type="entry name" value="COILIN P80"/>
    <property type="match status" value="1"/>
</dbReference>
<feature type="region of interest" description="Disordered" evidence="1">
    <location>
        <begin position="321"/>
        <end position="343"/>
    </location>
</feature>
<sequence>MRVRLEFEEALSSQRIWYPVTKRQRSSSIKDFANNIIRDFELEEKCPNGIILEIEDFGLLHTFNVGDLIRDNDLIRHVVNKTTRIEKKTAYFLPFCIRRQKCSEDSDASSGKNDNLRMIQNHIPSSNESDREETEKKVSSSSSSSTSDENEDIEKENGIGEKSDGSDSSDEFDKKCSRENLEAEGAADELICKTTDGKNEATSEQESMKEQQQKKVTVSKSKARNQRRRAARKRINLLISNNVGTLNDENGLNNNDKQSVIDISQQQNEESNIIRSQSLLELGVSLKPPMSLFSTSNKRKGYFQEMKNKTPIHLRFTYDEEKKEVEGQDSNENTSSQHRVNATSNAKVIGEKQVDKNGNINLELVSEEIYPQLPSPRAIITRVDITRTQQNGDRQQKRSMKLPINKYAKKQDESFNGDDRNDSFYFDQVEGHVTDEDSNVQGREVLSDSKSYESMELYRGQPRIDDVIVYRVLEFSRSSFTPEFSAYEKAKIIGYNPLTNDVTLERCDVKSGDQPIYSVMNDKFYIEGLEDEYIIDNGQEPRIGVFTIKWDRLEHVKVFSEK</sequence>
<reference evidence="3" key="1">
    <citation type="submission" date="2021-06" db="EMBL/GenBank/DDBJ databases">
        <authorList>
            <person name="Kallberg Y."/>
            <person name="Tangrot J."/>
            <person name="Rosling A."/>
        </authorList>
    </citation>
    <scope>NUCLEOTIDE SEQUENCE</scope>
    <source>
        <strain evidence="3">CL551</strain>
    </source>
</reference>
<evidence type="ECO:0000259" key="2">
    <source>
        <dbReference type="Pfam" id="PF23086"/>
    </source>
</evidence>
<dbReference type="EMBL" id="CAJVPV010000525">
    <property type="protein sequence ID" value="CAG8461385.1"/>
    <property type="molecule type" value="Genomic_DNA"/>
</dbReference>
<dbReference type="InterPro" id="IPR024822">
    <property type="entry name" value="Coilin"/>
</dbReference>
<feature type="compositionally biased region" description="Polar residues" evidence="1">
    <location>
        <begin position="328"/>
        <end position="343"/>
    </location>
</feature>
<dbReference type="GO" id="GO:0030620">
    <property type="term" value="F:U2 snRNA binding"/>
    <property type="evidence" value="ECO:0007669"/>
    <property type="project" value="TreeGrafter"/>
</dbReference>
<dbReference type="PANTHER" id="PTHR15197:SF0">
    <property type="entry name" value="COILIN"/>
    <property type="match status" value="1"/>
</dbReference>